<dbReference type="Pfam" id="PF22589">
    <property type="entry name" value="SPMIP1"/>
    <property type="match status" value="1"/>
</dbReference>
<sequence>SVQSICVIYKYSKFPKMSRNPYADTQMQNFWKESINKEASARLQSFARLRGQTSSKTRQFEVLRKKIEDNKHSDTLLECFPPIAPQTRYSKKKVDLNEAYGIDSGNFESLLGAPEMRPVTPQVRDTLYDGFTREGKGRHLYLRQRYDKIPEDKFSFPTCSSWDYGWRLSDVTKKEDIKKPRHGRYKVVENTFYTRNGLLSNCNRVH</sequence>
<gene>
    <name evidence="2" type="primary">ORF37302</name>
</gene>
<dbReference type="EMBL" id="HACG01012881">
    <property type="protein sequence ID" value="CEK59746.1"/>
    <property type="molecule type" value="Transcribed_RNA"/>
</dbReference>
<dbReference type="InterPro" id="IPR054323">
    <property type="entry name" value="SPMIP1_C"/>
</dbReference>
<feature type="non-terminal residue" evidence="2">
    <location>
        <position position="1"/>
    </location>
</feature>
<dbReference type="PANTHER" id="PTHR35826:SF1">
    <property type="entry name" value="PROTEIN ATP6V1FNB-LIKE"/>
    <property type="match status" value="1"/>
</dbReference>
<proteinExistence type="predicted"/>
<organism evidence="2">
    <name type="scientific">Arion vulgaris</name>
    <dbReference type="NCBI Taxonomy" id="1028688"/>
    <lineage>
        <taxon>Eukaryota</taxon>
        <taxon>Metazoa</taxon>
        <taxon>Spiralia</taxon>
        <taxon>Lophotrochozoa</taxon>
        <taxon>Mollusca</taxon>
        <taxon>Gastropoda</taxon>
        <taxon>Heterobranchia</taxon>
        <taxon>Euthyneura</taxon>
        <taxon>Panpulmonata</taxon>
        <taxon>Eupulmonata</taxon>
        <taxon>Stylommatophora</taxon>
        <taxon>Helicina</taxon>
        <taxon>Arionoidea</taxon>
        <taxon>Arionidae</taxon>
        <taxon>Arion</taxon>
    </lineage>
</organism>
<feature type="domain" description="Sperm microtubule inner protein 1 C-terminal" evidence="1">
    <location>
        <begin position="108"/>
        <end position="199"/>
    </location>
</feature>
<dbReference type="PANTHER" id="PTHR35826">
    <property type="entry name" value="PROTEIN ATP6V1FNB-LIKE"/>
    <property type="match status" value="1"/>
</dbReference>
<name>A0A0B6YVE7_9EUPU</name>
<reference evidence="2" key="1">
    <citation type="submission" date="2014-12" db="EMBL/GenBank/DDBJ databases">
        <title>Insight into the proteome of Arion vulgaris.</title>
        <authorList>
            <person name="Aradska J."/>
            <person name="Bulat T."/>
            <person name="Smidak R."/>
            <person name="Sarate P."/>
            <person name="Gangsoo J."/>
            <person name="Sialana F."/>
            <person name="Bilban M."/>
            <person name="Lubec G."/>
        </authorList>
    </citation>
    <scope>NUCLEOTIDE SEQUENCE</scope>
    <source>
        <tissue evidence="2">Skin</tissue>
    </source>
</reference>
<evidence type="ECO:0000313" key="2">
    <source>
        <dbReference type="EMBL" id="CEK59746.1"/>
    </source>
</evidence>
<accession>A0A0B6YVE7</accession>
<evidence type="ECO:0000259" key="1">
    <source>
        <dbReference type="Pfam" id="PF22589"/>
    </source>
</evidence>
<protein>
    <recommendedName>
        <fullName evidence="1">Sperm microtubule inner protein 1 C-terminal domain-containing protein</fullName>
    </recommendedName>
</protein>
<dbReference type="AlphaFoldDB" id="A0A0B6YVE7"/>